<dbReference type="InterPro" id="IPR011009">
    <property type="entry name" value="Kinase-like_dom_sf"/>
</dbReference>
<keyword evidence="1" id="KW-0175">Coiled coil</keyword>
<dbReference type="PANTHER" id="PTHR44167">
    <property type="entry name" value="OVARIAN-SPECIFIC SERINE/THREONINE-PROTEIN KINASE LOK-RELATED"/>
    <property type="match status" value="1"/>
</dbReference>
<evidence type="ECO:0000259" key="2">
    <source>
        <dbReference type="PROSITE" id="PS50011"/>
    </source>
</evidence>
<feature type="coiled-coil region" evidence="1">
    <location>
        <begin position="1"/>
        <end position="28"/>
    </location>
</feature>
<dbReference type="EMBL" id="MN740945">
    <property type="protein sequence ID" value="QHU19198.1"/>
    <property type="molecule type" value="Genomic_DNA"/>
</dbReference>
<feature type="domain" description="Protein kinase" evidence="2">
    <location>
        <begin position="25"/>
        <end position="419"/>
    </location>
</feature>
<sequence>MNSQSKKIKHVKKNISNLENEQKSHLKRDIIGEGAYGCVHKPSIHCKNRLDPEINYNDYVSKLMKTKNAEKELKEFLFIGKIDPNNNYHLGEPIMCRPNLDDDSIISEINECKHINKTDFISNPNNYSLLVIKYGGPDLKAFCQKNLVTYFKENKEEKLDQFWLEVHHLLKGIKFFKENGIVHNDIKPQNILFDLKTAKMKFIDFGLMRKKTDIINLSKKNKNNLGIFHWSYPFDCAFMNKEKFNKYLDYSKNTRNQYENEVNELIISKSKINTLDIPMKNPDAFNIIFTYLNPNFNIPDSITKYSYIHTFFQGFNQMISNNSYNKILDYTIDSIDVFGLGFTLQFMTNCFKIHKLISLQDYTRFTTFFHKMYNFNPLLRVINIDVLLNEYENILLEIGVLTRVKKYFKNNLLSSNSFKETIDSTKKLSAEKDAIEENFIYRICPQDKEINPKTMRCVKKCKPGFSRNNKFLCRKTRKSKSSH</sequence>
<dbReference type="InterPro" id="IPR008271">
    <property type="entry name" value="Ser/Thr_kinase_AS"/>
</dbReference>
<dbReference type="Pfam" id="PF00069">
    <property type="entry name" value="Pkinase"/>
    <property type="match status" value="1"/>
</dbReference>
<evidence type="ECO:0000313" key="3">
    <source>
        <dbReference type="EMBL" id="QHU19198.1"/>
    </source>
</evidence>
<evidence type="ECO:0000256" key="1">
    <source>
        <dbReference type="SAM" id="Coils"/>
    </source>
</evidence>
<organism evidence="3">
    <name type="scientific">viral metagenome</name>
    <dbReference type="NCBI Taxonomy" id="1070528"/>
    <lineage>
        <taxon>unclassified sequences</taxon>
        <taxon>metagenomes</taxon>
        <taxon>organismal metagenomes</taxon>
    </lineage>
</organism>
<dbReference type="SUPFAM" id="SSF56112">
    <property type="entry name" value="Protein kinase-like (PK-like)"/>
    <property type="match status" value="1"/>
</dbReference>
<name>A0A6C0KS87_9ZZZZ</name>
<dbReference type="AlphaFoldDB" id="A0A6C0KS87"/>
<dbReference type="PROSITE" id="PS00108">
    <property type="entry name" value="PROTEIN_KINASE_ST"/>
    <property type="match status" value="1"/>
</dbReference>
<dbReference type="Gene3D" id="1.10.510.10">
    <property type="entry name" value="Transferase(Phosphotransferase) domain 1"/>
    <property type="match status" value="1"/>
</dbReference>
<proteinExistence type="predicted"/>
<dbReference type="GO" id="GO:0004672">
    <property type="term" value="F:protein kinase activity"/>
    <property type="evidence" value="ECO:0007669"/>
    <property type="project" value="InterPro"/>
</dbReference>
<dbReference type="Gene3D" id="3.30.200.20">
    <property type="entry name" value="Phosphorylase Kinase, domain 1"/>
    <property type="match status" value="1"/>
</dbReference>
<dbReference type="PANTHER" id="PTHR44167:SF24">
    <property type="entry name" value="SERINE_THREONINE-PROTEIN KINASE CHK2"/>
    <property type="match status" value="1"/>
</dbReference>
<dbReference type="PROSITE" id="PS50011">
    <property type="entry name" value="PROTEIN_KINASE_DOM"/>
    <property type="match status" value="1"/>
</dbReference>
<accession>A0A6C0KS87</accession>
<protein>
    <recommendedName>
        <fullName evidence="2">Protein kinase domain-containing protein</fullName>
    </recommendedName>
</protein>
<dbReference type="InterPro" id="IPR000719">
    <property type="entry name" value="Prot_kinase_dom"/>
</dbReference>
<reference evidence="3" key="1">
    <citation type="journal article" date="2020" name="Nature">
        <title>Giant virus diversity and host interactions through global metagenomics.</title>
        <authorList>
            <person name="Schulz F."/>
            <person name="Roux S."/>
            <person name="Paez-Espino D."/>
            <person name="Jungbluth S."/>
            <person name="Walsh D.A."/>
            <person name="Denef V.J."/>
            <person name="McMahon K.D."/>
            <person name="Konstantinidis K.T."/>
            <person name="Eloe-Fadrosh E.A."/>
            <person name="Kyrpides N.C."/>
            <person name="Woyke T."/>
        </authorList>
    </citation>
    <scope>NUCLEOTIDE SEQUENCE</scope>
    <source>
        <strain evidence="3">GVMAG-S-3300013014-104</strain>
    </source>
</reference>
<dbReference type="SMART" id="SM00220">
    <property type="entry name" value="S_TKc"/>
    <property type="match status" value="1"/>
</dbReference>
<dbReference type="GO" id="GO:0005524">
    <property type="term" value="F:ATP binding"/>
    <property type="evidence" value="ECO:0007669"/>
    <property type="project" value="InterPro"/>
</dbReference>